<evidence type="ECO:0008006" key="3">
    <source>
        <dbReference type="Google" id="ProtNLM"/>
    </source>
</evidence>
<proteinExistence type="predicted"/>
<gene>
    <name evidence="1" type="ORF">H5V44_06450</name>
</gene>
<evidence type="ECO:0000313" key="2">
    <source>
        <dbReference type="Proteomes" id="UP000546257"/>
    </source>
</evidence>
<name>A0A7J9SG60_9EURY</name>
<protein>
    <recommendedName>
        <fullName evidence="3">Exonuclease RecJ</fullName>
    </recommendedName>
</protein>
<dbReference type="AlphaFoldDB" id="A0A7J9SG60"/>
<sequence>MASRTDTTAAADDPADSVATALSSASFVRLLARADGDGLAAAGLLARALRSVDVPFQVRVDATGADAPAGGDDLLVGVGSADANADVTVAPEGTPASLRAYRVAAEIEDGAAGPDPVLALAGVVADGATPASAAGRLVETAEAAGAIARRPGVAVPVDDVVDGLAHSTLLRSPLSGDRDAAATALSSLSLPDAGTDADAETHRAIASRVALAVAGDDDATPRAADAVERVLRPYATPEGPAATLGGFADVLTAVARERPGTGVALALGHGGADAALDAWREHGRAVHSALDAATTTRHDGAFVVGVADEASGTPGRLATIARLVRDFRSPEPLVVAVGDGVAATSARESGAADAAATLAAEFPAADAGWTGGPTRALVGIDPDTPVSELVAAIRGRSA</sequence>
<evidence type="ECO:0000313" key="1">
    <source>
        <dbReference type="EMBL" id="MBB6645930.1"/>
    </source>
</evidence>
<keyword evidence="2" id="KW-1185">Reference proteome</keyword>
<comment type="caution">
    <text evidence="1">The sequence shown here is derived from an EMBL/GenBank/DDBJ whole genome shotgun (WGS) entry which is preliminary data.</text>
</comment>
<dbReference type="EMBL" id="JACKXD010000002">
    <property type="protein sequence ID" value="MBB6645930.1"/>
    <property type="molecule type" value="Genomic_DNA"/>
</dbReference>
<dbReference type="Proteomes" id="UP000546257">
    <property type="component" value="Unassembled WGS sequence"/>
</dbReference>
<dbReference type="RefSeq" id="WP_185192292.1">
    <property type="nucleotide sequence ID" value="NZ_JACKXD010000002.1"/>
</dbReference>
<reference evidence="1 2" key="1">
    <citation type="submission" date="2020-08" db="EMBL/GenBank/DDBJ databases">
        <authorList>
            <person name="Seo M.-J."/>
        </authorList>
    </citation>
    <scope>NUCLEOTIDE SEQUENCE [LARGE SCALE GENOMIC DNA]</scope>
    <source>
        <strain evidence="1 2">MBLA0160</strain>
    </source>
</reference>
<organism evidence="1 2">
    <name type="scientific">Halobellus ruber</name>
    <dbReference type="NCBI Taxonomy" id="2761102"/>
    <lineage>
        <taxon>Archaea</taxon>
        <taxon>Methanobacteriati</taxon>
        <taxon>Methanobacteriota</taxon>
        <taxon>Stenosarchaea group</taxon>
        <taxon>Halobacteria</taxon>
        <taxon>Halobacteriales</taxon>
        <taxon>Haloferacaceae</taxon>
        <taxon>Halobellus</taxon>
    </lineage>
</organism>
<accession>A0A7J9SG60</accession>